<name>A0AAE1J6G3_9HYPO</name>
<evidence type="ECO:0000256" key="2">
    <source>
        <dbReference type="ARBA" id="ARBA00023239"/>
    </source>
</evidence>
<dbReference type="EMBL" id="JAWRVG010000018">
    <property type="protein sequence ID" value="KAK4073549.1"/>
    <property type="molecule type" value="Genomic_DNA"/>
</dbReference>
<keyword evidence="2" id="KW-0456">Lyase</keyword>
<gene>
    <name evidence="4" type="ORF">Triagg1_5375</name>
</gene>
<dbReference type="AlphaFoldDB" id="A0AAE1J6G3"/>
<evidence type="ECO:0000313" key="4">
    <source>
        <dbReference type="EMBL" id="KAK4073549.1"/>
    </source>
</evidence>
<accession>A0AAE1J6G3</accession>
<organism evidence="4 5">
    <name type="scientific">Trichoderma aggressivum f. europaeum</name>
    <dbReference type="NCBI Taxonomy" id="173218"/>
    <lineage>
        <taxon>Eukaryota</taxon>
        <taxon>Fungi</taxon>
        <taxon>Dikarya</taxon>
        <taxon>Ascomycota</taxon>
        <taxon>Pezizomycotina</taxon>
        <taxon>Sordariomycetes</taxon>
        <taxon>Hypocreomycetidae</taxon>
        <taxon>Hypocreales</taxon>
        <taxon>Hypocreaceae</taxon>
        <taxon>Trichoderma</taxon>
    </lineage>
</organism>
<keyword evidence="5" id="KW-1185">Reference proteome</keyword>
<dbReference type="InterPro" id="IPR049884">
    <property type="entry name" value="Scytalone_dh"/>
</dbReference>
<dbReference type="Proteomes" id="UP001273209">
    <property type="component" value="Unassembled WGS sequence"/>
</dbReference>
<dbReference type="Pfam" id="PF02982">
    <property type="entry name" value="Scytalone_dh"/>
    <property type="match status" value="1"/>
</dbReference>
<comment type="similarity">
    <text evidence="1">Belongs to the scytalone dehydratase family.</text>
</comment>
<comment type="caution">
    <text evidence="4">The sequence shown here is derived from an EMBL/GenBank/DDBJ whole genome shotgun (WGS) entry which is preliminary data.</text>
</comment>
<dbReference type="Gene3D" id="3.10.450.50">
    <property type="match status" value="1"/>
</dbReference>
<protein>
    <recommendedName>
        <fullName evidence="3">Scytalone dehydratase-like domain-containing protein</fullName>
    </recommendedName>
</protein>
<evidence type="ECO:0000259" key="3">
    <source>
        <dbReference type="Pfam" id="PF02982"/>
    </source>
</evidence>
<dbReference type="SUPFAM" id="SSF54427">
    <property type="entry name" value="NTF2-like"/>
    <property type="match status" value="1"/>
</dbReference>
<dbReference type="RefSeq" id="XP_062755849.1">
    <property type="nucleotide sequence ID" value="XM_062899882.1"/>
</dbReference>
<dbReference type="InterPro" id="IPR032710">
    <property type="entry name" value="NTF2-like_dom_sf"/>
</dbReference>
<reference evidence="4" key="1">
    <citation type="submission" date="2023-11" db="EMBL/GenBank/DDBJ databases">
        <title>The genome sequences of three competitors of mushroom-forming fungi.</title>
        <authorList>
            <person name="Beijen E."/>
            <person name="Ohm R.A."/>
        </authorList>
    </citation>
    <scope>NUCLEOTIDE SEQUENCE</scope>
    <source>
        <strain evidence="4">CBS 100526</strain>
    </source>
</reference>
<evidence type="ECO:0000256" key="1">
    <source>
        <dbReference type="ARBA" id="ARBA00008584"/>
    </source>
</evidence>
<evidence type="ECO:0000313" key="5">
    <source>
        <dbReference type="Proteomes" id="UP001273209"/>
    </source>
</evidence>
<sequence>MATGISTSDYLSINNLAFEWAESYDTKDWGRLKECLAPAIRLDFSYLRGEKHENLTPEAYSTILIGMIGDKRLKTQHLLGVGQWELQSDGVVRVAWQIRAAHIRYADETLAEVTNHGHGHGVTTHWYKKVDGVWKIEGVAPRLEFQEYDLFGTLAAPEEVKN</sequence>
<dbReference type="GeneID" id="87919787"/>
<dbReference type="GO" id="GO:0016829">
    <property type="term" value="F:lyase activity"/>
    <property type="evidence" value="ECO:0007669"/>
    <property type="project" value="UniProtKB-KW"/>
</dbReference>
<proteinExistence type="inferred from homology"/>
<feature type="domain" description="Scytalone dehydratase-like" evidence="3">
    <location>
        <begin position="5"/>
        <end position="150"/>
    </location>
</feature>